<evidence type="ECO:0000256" key="2">
    <source>
        <dbReference type="ARBA" id="ARBA00022679"/>
    </source>
</evidence>
<dbReference type="PRINTS" id="PR00990">
    <property type="entry name" value="RIBOKINASE"/>
</dbReference>
<evidence type="ECO:0000313" key="5">
    <source>
        <dbReference type="EMBL" id="RDI71392.1"/>
    </source>
</evidence>
<evidence type="ECO:0000313" key="8">
    <source>
        <dbReference type="Proteomes" id="UP000255421"/>
    </source>
</evidence>
<dbReference type="Proteomes" id="UP000255421">
    <property type="component" value="Unassembled WGS sequence"/>
</dbReference>
<dbReference type="CDD" id="cd01166">
    <property type="entry name" value="KdgK"/>
    <property type="match status" value="1"/>
</dbReference>
<dbReference type="Proteomes" id="UP000199289">
    <property type="component" value="Unassembled WGS sequence"/>
</dbReference>
<gene>
    <name evidence="5" type="ORF">DWB78_06430</name>
    <name evidence="6" type="ORF">SAMN05216278_2484</name>
</gene>
<protein>
    <submittedName>
        <fullName evidence="6">2-keto-3-deoxygluconate kinase</fullName>
    </submittedName>
    <submittedName>
        <fullName evidence="5">Sugar kinase</fullName>
    </submittedName>
</protein>
<dbReference type="PANTHER" id="PTHR43320:SF2">
    <property type="entry name" value="2-DEHYDRO-3-DEOXYGLUCONOKINASE_2-DEHYDRO-3-DEOXYGALACTONOKINASE"/>
    <property type="match status" value="1"/>
</dbReference>
<dbReference type="InterPro" id="IPR054871">
    <property type="entry name" value="KDG_KDGal_kin_Halo"/>
</dbReference>
<dbReference type="EMBL" id="QQST01000001">
    <property type="protein sequence ID" value="RDI71392.1"/>
    <property type="molecule type" value="Genomic_DNA"/>
</dbReference>
<dbReference type="PANTHER" id="PTHR43320">
    <property type="entry name" value="SUGAR KINASE"/>
    <property type="match status" value="1"/>
</dbReference>
<comment type="similarity">
    <text evidence="1">Belongs to the carbohydrate kinase PfkB family.</text>
</comment>
<reference evidence="5 8" key="3">
    <citation type="submission" date="2018-07" db="EMBL/GenBank/DDBJ databases">
        <title>Genome sequence of extremly halophilic archaeon Halopelagius longus strain BC12-B1.</title>
        <authorList>
            <person name="Zhang X."/>
        </authorList>
    </citation>
    <scope>NUCLEOTIDE SEQUENCE [LARGE SCALE GENOMIC DNA]</scope>
    <source>
        <strain evidence="5 8">BC12-B1</strain>
    </source>
</reference>
<evidence type="ECO:0000259" key="4">
    <source>
        <dbReference type="Pfam" id="PF00294"/>
    </source>
</evidence>
<accession>A0A1H1DP43</accession>
<dbReference type="SUPFAM" id="SSF53613">
    <property type="entry name" value="Ribokinase-like"/>
    <property type="match status" value="1"/>
</dbReference>
<name>A0A1H1DP43_9EURY</name>
<dbReference type="GO" id="GO:0016301">
    <property type="term" value="F:kinase activity"/>
    <property type="evidence" value="ECO:0007669"/>
    <property type="project" value="UniProtKB-KW"/>
</dbReference>
<dbReference type="OrthoDB" id="96179at2157"/>
<dbReference type="InterPro" id="IPR002139">
    <property type="entry name" value="Ribo/fructo_kinase"/>
</dbReference>
<dbReference type="EMBL" id="FNKQ01000003">
    <property type="protein sequence ID" value="SDQ77636.1"/>
    <property type="molecule type" value="Genomic_DNA"/>
</dbReference>
<evidence type="ECO:0000256" key="1">
    <source>
        <dbReference type="ARBA" id="ARBA00010688"/>
    </source>
</evidence>
<dbReference type="NCBIfam" id="NF041332">
    <property type="entry name" value="KDG_KDGal_kin_Halo"/>
    <property type="match status" value="1"/>
</dbReference>
<sequence>MSDLVTFGETMLRLSPPHGERLERTRTLDVQAGGAESNVAVAAARLGVDAVWLSKLPDSSLGRRVVSELRSHGVRTGIVWDDPAESRIGTYYLEPGTEPRGTDVIYDRADSAVTTTVPEELPLGAIRNSEVFYTSGITPALSETLSATTERVLAAAQDGESTTTVFDLNYRSKLWSPAEAREEFESLFPAIDVLVAAERDVRSVLEREGEATELARGLADDFGFETVVVTRGENGSVALHEGTVFEQDVYRAETVDAIGTGDAFVGGFLAKRLDGGGVGEALEYGSATASLKRTINGDLAVISPEEVDAVVQREAGGISR</sequence>
<keyword evidence="8" id="KW-1185">Reference proteome</keyword>
<reference evidence="6" key="2">
    <citation type="submission" date="2016-10" db="EMBL/GenBank/DDBJ databases">
        <authorList>
            <person name="de Groot N.N."/>
        </authorList>
    </citation>
    <scope>NUCLEOTIDE SEQUENCE [LARGE SCALE GENOMIC DNA]</scope>
    <source>
        <strain evidence="6">CGMCC 1.12397</strain>
    </source>
</reference>
<dbReference type="Pfam" id="PF00294">
    <property type="entry name" value="PfkB"/>
    <property type="match status" value="1"/>
</dbReference>
<evidence type="ECO:0000313" key="7">
    <source>
        <dbReference type="Proteomes" id="UP000199289"/>
    </source>
</evidence>
<dbReference type="InterPro" id="IPR052700">
    <property type="entry name" value="Carb_kinase_PfkB-like"/>
</dbReference>
<feature type="domain" description="Carbohydrate kinase PfkB" evidence="4">
    <location>
        <begin position="1"/>
        <end position="294"/>
    </location>
</feature>
<dbReference type="Gene3D" id="3.40.1190.20">
    <property type="match status" value="1"/>
</dbReference>
<evidence type="ECO:0000313" key="6">
    <source>
        <dbReference type="EMBL" id="SDQ77636.1"/>
    </source>
</evidence>
<dbReference type="InterPro" id="IPR029056">
    <property type="entry name" value="Ribokinase-like"/>
</dbReference>
<evidence type="ECO:0000256" key="3">
    <source>
        <dbReference type="ARBA" id="ARBA00022777"/>
    </source>
</evidence>
<reference evidence="7" key="1">
    <citation type="submission" date="2016-10" db="EMBL/GenBank/DDBJ databases">
        <authorList>
            <person name="Varghese N."/>
            <person name="Submissions S."/>
        </authorList>
    </citation>
    <scope>NUCLEOTIDE SEQUENCE [LARGE SCALE GENOMIC DNA]</scope>
    <source>
        <strain evidence="7">CGMCC 1.12397</strain>
    </source>
</reference>
<keyword evidence="2" id="KW-0808">Transferase</keyword>
<proteinExistence type="inferred from homology"/>
<dbReference type="RefSeq" id="WP_092537797.1">
    <property type="nucleotide sequence ID" value="NZ_FNKQ01000003.1"/>
</dbReference>
<organism evidence="6 7">
    <name type="scientific">Halopelagius longus</name>
    <dbReference type="NCBI Taxonomy" id="1236180"/>
    <lineage>
        <taxon>Archaea</taxon>
        <taxon>Methanobacteriati</taxon>
        <taxon>Methanobacteriota</taxon>
        <taxon>Stenosarchaea group</taxon>
        <taxon>Halobacteria</taxon>
        <taxon>Halobacteriales</taxon>
        <taxon>Haloferacaceae</taxon>
    </lineage>
</organism>
<dbReference type="InterPro" id="IPR011611">
    <property type="entry name" value="PfkB_dom"/>
</dbReference>
<dbReference type="AlphaFoldDB" id="A0A1H1DP43"/>
<keyword evidence="3 6" id="KW-0418">Kinase</keyword>